<keyword evidence="3" id="KW-1185">Reference proteome</keyword>
<dbReference type="InterPro" id="IPR011104">
    <property type="entry name" value="Hpr_kin/Pase_C"/>
</dbReference>
<protein>
    <submittedName>
        <fullName evidence="2">HPr kinase/phosphorylase</fullName>
    </submittedName>
</protein>
<comment type="caution">
    <text evidence="2">The sequence shown here is derived from an EMBL/GenBank/DDBJ whole genome shotgun (WGS) entry which is preliminary data.</text>
</comment>
<keyword evidence="2" id="KW-0808">Transferase</keyword>
<reference evidence="2 3" key="1">
    <citation type="submission" date="2020-02" db="EMBL/GenBank/DDBJ databases">
        <title>Genome sequence of strain CCNWXJ40-4.</title>
        <authorList>
            <person name="Gao J."/>
            <person name="Sun J."/>
        </authorList>
    </citation>
    <scope>NUCLEOTIDE SEQUENCE [LARGE SCALE GENOMIC DNA]</scope>
    <source>
        <strain evidence="2 3">CCNWXJ 40-4</strain>
    </source>
</reference>
<dbReference type="GO" id="GO:0000155">
    <property type="term" value="F:phosphorelay sensor kinase activity"/>
    <property type="evidence" value="ECO:0007669"/>
    <property type="project" value="InterPro"/>
</dbReference>
<dbReference type="Proteomes" id="UP001642900">
    <property type="component" value="Unassembled WGS sequence"/>
</dbReference>
<keyword evidence="2" id="KW-0418">Kinase</keyword>
<sequence length="148" mass="14962">MTPQNMHGTAVILGDRGVLITGGAGSGKTALALALIAQARREGIFARLVSDDQVFLSNRGGRVVCSAPPTISGLVEVRGLGPRPIPAEPSAVVDLVVRLAPADATERFPEEATVALAGCEVACVDLAERNAAGAAAAVAARLSLPPFA</sequence>
<evidence type="ECO:0000313" key="2">
    <source>
        <dbReference type="EMBL" id="NGO51217.1"/>
    </source>
</evidence>
<evidence type="ECO:0000313" key="3">
    <source>
        <dbReference type="Proteomes" id="UP001642900"/>
    </source>
</evidence>
<dbReference type="EMBL" id="JAAKZF010000007">
    <property type="protein sequence ID" value="NGO51217.1"/>
    <property type="molecule type" value="Genomic_DNA"/>
</dbReference>
<organism evidence="2 3">
    <name type="scientific">Allomesorhizobium camelthorni</name>
    <dbReference type="NCBI Taxonomy" id="475069"/>
    <lineage>
        <taxon>Bacteria</taxon>
        <taxon>Pseudomonadati</taxon>
        <taxon>Pseudomonadota</taxon>
        <taxon>Alphaproteobacteria</taxon>
        <taxon>Hyphomicrobiales</taxon>
        <taxon>Phyllobacteriaceae</taxon>
        <taxon>Allomesorhizobium</taxon>
    </lineage>
</organism>
<dbReference type="SUPFAM" id="SSF53795">
    <property type="entry name" value="PEP carboxykinase-like"/>
    <property type="match status" value="1"/>
</dbReference>
<feature type="domain" description="HPr kinase/phosphorylase C-terminal" evidence="1">
    <location>
        <begin position="4"/>
        <end position="81"/>
    </location>
</feature>
<dbReference type="RefSeq" id="WP_165026052.1">
    <property type="nucleotide sequence ID" value="NZ_JAAKZF010000007.1"/>
</dbReference>
<dbReference type="Gene3D" id="3.40.50.300">
    <property type="entry name" value="P-loop containing nucleotide triphosphate hydrolases"/>
    <property type="match status" value="1"/>
</dbReference>
<proteinExistence type="predicted"/>
<gene>
    <name evidence="2" type="ORF">G6N73_08485</name>
</gene>
<dbReference type="GO" id="GO:0006109">
    <property type="term" value="P:regulation of carbohydrate metabolic process"/>
    <property type="evidence" value="ECO:0007669"/>
    <property type="project" value="InterPro"/>
</dbReference>
<dbReference type="InterPro" id="IPR027417">
    <property type="entry name" value="P-loop_NTPase"/>
</dbReference>
<dbReference type="AlphaFoldDB" id="A0A6G4WAR8"/>
<accession>A0A6G4WAR8</accession>
<name>A0A6G4WAR8_9HYPH</name>
<evidence type="ECO:0000259" key="1">
    <source>
        <dbReference type="Pfam" id="PF07475"/>
    </source>
</evidence>
<dbReference type="GO" id="GO:0005524">
    <property type="term" value="F:ATP binding"/>
    <property type="evidence" value="ECO:0007669"/>
    <property type="project" value="InterPro"/>
</dbReference>
<dbReference type="Pfam" id="PF07475">
    <property type="entry name" value="Hpr_kinase_C"/>
    <property type="match status" value="1"/>
</dbReference>